<reference evidence="2" key="1">
    <citation type="submission" date="2023-06" db="EMBL/GenBank/DDBJ databases">
        <authorList>
            <person name="Noh H."/>
        </authorList>
    </citation>
    <scope>NUCLEOTIDE SEQUENCE</scope>
    <source>
        <strain evidence="2">DUCC20226</strain>
    </source>
</reference>
<feature type="compositionally biased region" description="Basic and acidic residues" evidence="1">
    <location>
        <begin position="202"/>
        <end position="211"/>
    </location>
</feature>
<name>A0AAD9W8G5_PHOAM</name>
<comment type="caution">
    <text evidence="2">The sequence shown here is derived from an EMBL/GenBank/DDBJ whole genome shotgun (WGS) entry which is preliminary data.</text>
</comment>
<protein>
    <submittedName>
        <fullName evidence="2">Uncharacterized protein</fullName>
    </submittedName>
</protein>
<keyword evidence="3" id="KW-1185">Reference proteome</keyword>
<feature type="compositionally biased region" description="Basic residues" evidence="1">
    <location>
        <begin position="120"/>
        <end position="134"/>
    </location>
</feature>
<feature type="compositionally biased region" description="Basic and acidic residues" evidence="1">
    <location>
        <begin position="243"/>
        <end position="253"/>
    </location>
</feature>
<dbReference type="Proteomes" id="UP001265746">
    <property type="component" value="Unassembled WGS sequence"/>
</dbReference>
<sequence>MALAPVATVAACGSILTAVKSGWELSRMIKKKDLEKRLDKEAKTVVRDLQNSYLDGLMSERSFEKWYDRIVGALAEKDGMELRKVRQHIDLVRSSKDRITRSNTRANRSSSYYYEEKQPHHQHHHHHHHSHRRPHSVDRYSEYTRYEEKQRRPKYDHGSHHNPNLSLDTDKAQREYYYSHALPSPYKGEIEYTPLNAEFDDARSHAGSERRGRGKGHHGDKKEEYVSRSTSTVDRGRTRSRSVHQERRTRDSSADADSEAEEVYGRREYFPKRGGGGGRHR</sequence>
<evidence type="ECO:0000313" key="3">
    <source>
        <dbReference type="Proteomes" id="UP001265746"/>
    </source>
</evidence>
<accession>A0AAD9W8G5</accession>
<dbReference type="AlphaFoldDB" id="A0AAD9W8G5"/>
<feature type="compositionally biased region" description="Basic and acidic residues" evidence="1">
    <location>
        <begin position="135"/>
        <end position="159"/>
    </location>
</feature>
<gene>
    <name evidence="2" type="ORF">N8I77_005062</name>
</gene>
<evidence type="ECO:0000313" key="2">
    <source>
        <dbReference type="EMBL" id="KAK2611738.1"/>
    </source>
</evidence>
<feature type="region of interest" description="Disordered" evidence="1">
    <location>
        <begin position="202"/>
        <end position="281"/>
    </location>
</feature>
<organism evidence="2 3">
    <name type="scientific">Phomopsis amygdali</name>
    <name type="common">Fusicoccum amygdali</name>
    <dbReference type="NCBI Taxonomy" id="1214568"/>
    <lineage>
        <taxon>Eukaryota</taxon>
        <taxon>Fungi</taxon>
        <taxon>Dikarya</taxon>
        <taxon>Ascomycota</taxon>
        <taxon>Pezizomycotina</taxon>
        <taxon>Sordariomycetes</taxon>
        <taxon>Sordariomycetidae</taxon>
        <taxon>Diaporthales</taxon>
        <taxon>Diaporthaceae</taxon>
        <taxon>Diaporthe</taxon>
    </lineage>
</organism>
<feature type="region of interest" description="Disordered" evidence="1">
    <location>
        <begin position="96"/>
        <end position="168"/>
    </location>
</feature>
<dbReference type="EMBL" id="JAUJFL010000002">
    <property type="protein sequence ID" value="KAK2611738.1"/>
    <property type="molecule type" value="Genomic_DNA"/>
</dbReference>
<evidence type="ECO:0000256" key="1">
    <source>
        <dbReference type="SAM" id="MobiDB-lite"/>
    </source>
</evidence>
<proteinExistence type="predicted"/>